<gene>
    <name evidence="1" type="ORF">QWT87_06120</name>
</gene>
<comment type="caution">
    <text evidence="1">The sequence shown here is derived from an EMBL/GenBank/DDBJ whole genome shotgun (WGS) entry which is preliminary data.</text>
</comment>
<proteinExistence type="predicted"/>
<sequence>MKDLCIRKLLKEKELVSYINDNKSKVVDELNLPVAKARIDIAVINGAFHGYEIKSASDTLQRLPSQIEAYTKVFDYLSIVTEKKYSKKILEFIPKFIGLIECCENDITIIRKPKLNKNKDGFFIAKLLWRNEIIDILTEYQIPFKKKDRNWILCEILSSNLDIKILSNNVREKLKNRVEWKN</sequence>
<evidence type="ECO:0000313" key="1">
    <source>
        <dbReference type="EMBL" id="MDO3424460.1"/>
    </source>
</evidence>
<dbReference type="EMBL" id="JAULSJ010000007">
    <property type="protein sequence ID" value="MDO3424460.1"/>
    <property type="molecule type" value="Genomic_DNA"/>
</dbReference>
<dbReference type="Proteomes" id="UP001168128">
    <property type="component" value="Unassembled WGS sequence"/>
</dbReference>
<dbReference type="RefSeq" id="WP_273079228.1">
    <property type="nucleotide sequence ID" value="NZ_JAULSJ010000007.1"/>
</dbReference>
<dbReference type="NCBIfam" id="NF033832">
    <property type="entry name" value="sce7726_fam"/>
    <property type="match status" value="1"/>
</dbReference>
<protein>
    <submittedName>
        <fullName evidence="1">Sce7726 family protein</fullName>
    </submittedName>
</protein>
<dbReference type="InterPro" id="IPR047729">
    <property type="entry name" value="Sce7726-like"/>
</dbReference>
<name>A0ABT8U2Q5_9FLAO</name>
<organism evidence="1 2">
    <name type="scientific">Chryseobacterium urinae</name>
    <dbReference type="NCBI Taxonomy" id="3058400"/>
    <lineage>
        <taxon>Bacteria</taxon>
        <taxon>Pseudomonadati</taxon>
        <taxon>Bacteroidota</taxon>
        <taxon>Flavobacteriia</taxon>
        <taxon>Flavobacteriales</taxon>
        <taxon>Weeksellaceae</taxon>
        <taxon>Chryseobacterium group</taxon>
        <taxon>Chryseobacterium</taxon>
    </lineage>
</organism>
<keyword evidence="2" id="KW-1185">Reference proteome</keyword>
<accession>A0ABT8U2Q5</accession>
<reference evidence="1" key="1">
    <citation type="submission" date="2023-07" db="EMBL/GenBank/DDBJ databases">
        <title>AMR profile of multidrug- resistance Chryseobacterium gambrini related strain.</title>
        <authorList>
            <person name="Kirdat K."/>
            <person name="Bhatt A."/>
            <person name="Kuyare S."/>
            <person name="Yadav A."/>
        </authorList>
    </citation>
    <scope>NUCLEOTIDE SEQUENCE</scope>
    <source>
        <strain evidence="1">APV-1</strain>
    </source>
</reference>
<evidence type="ECO:0000313" key="2">
    <source>
        <dbReference type="Proteomes" id="UP001168128"/>
    </source>
</evidence>